<dbReference type="RefSeq" id="WP_156525204.1">
    <property type="nucleotide sequence ID" value="NZ_CP014007.2"/>
</dbReference>
<proteinExistence type="predicted"/>
<keyword evidence="3" id="KW-1185">Reference proteome</keyword>
<gene>
    <name evidence="2" type="ORF">AWR26_24695</name>
</gene>
<reference evidence="2 3" key="1">
    <citation type="submission" date="2021-03" db="EMBL/GenBank/DDBJ databases">
        <authorList>
            <person name="Li Y."/>
            <person name="Li S."/>
            <person name="Chen M."/>
            <person name="Peng G."/>
            <person name="Tan Z."/>
            <person name="An Q."/>
        </authorList>
    </citation>
    <scope>NUCLEOTIDE SEQUENCE [LARGE SCALE GENOMIC DNA]</scope>
    <source>
        <strain evidence="2 3">Ola 51</strain>
    </source>
</reference>
<sequence>MPEKLKLTGKPRSFIESGVDSHSSLATKPQKSKNPPKRVMPEKLKLTGKPRSFIESGVDSHSSLTTKPQKSRAAKKQKPAEAGCA</sequence>
<organism evidence="2 3">
    <name type="scientific">Kosakonia oryzae</name>
    <dbReference type="NCBI Taxonomy" id="497725"/>
    <lineage>
        <taxon>Bacteria</taxon>
        <taxon>Pseudomonadati</taxon>
        <taxon>Pseudomonadota</taxon>
        <taxon>Gammaproteobacteria</taxon>
        <taxon>Enterobacterales</taxon>
        <taxon>Enterobacteriaceae</taxon>
        <taxon>Kosakonia</taxon>
    </lineage>
</organism>
<evidence type="ECO:0000313" key="3">
    <source>
        <dbReference type="Proteomes" id="UP000078227"/>
    </source>
</evidence>
<name>A0ABX7PZ42_9ENTR</name>
<feature type="compositionally biased region" description="Polar residues" evidence="1">
    <location>
        <begin position="20"/>
        <end position="29"/>
    </location>
</feature>
<feature type="region of interest" description="Disordered" evidence="1">
    <location>
        <begin position="1"/>
        <end position="85"/>
    </location>
</feature>
<feature type="compositionally biased region" description="Polar residues" evidence="1">
    <location>
        <begin position="59"/>
        <end position="68"/>
    </location>
</feature>
<protein>
    <submittedName>
        <fullName evidence="2">Uncharacterized protein</fullName>
    </submittedName>
</protein>
<evidence type="ECO:0000313" key="2">
    <source>
        <dbReference type="EMBL" id="QSV12496.1"/>
    </source>
</evidence>
<dbReference type="Proteomes" id="UP000078227">
    <property type="component" value="Chromosome"/>
</dbReference>
<evidence type="ECO:0000256" key="1">
    <source>
        <dbReference type="SAM" id="MobiDB-lite"/>
    </source>
</evidence>
<accession>A0ABX7PZ42</accession>
<dbReference type="EMBL" id="CP014007">
    <property type="protein sequence ID" value="QSV12496.1"/>
    <property type="molecule type" value="Genomic_DNA"/>
</dbReference>